<dbReference type="Proteomes" id="UP000193642">
    <property type="component" value="Unassembled WGS sequence"/>
</dbReference>
<feature type="compositionally biased region" description="Polar residues" evidence="2">
    <location>
        <begin position="945"/>
        <end position="955"/>
    </location>
</feature>
<feature type="region of interest" description="Disordered" evidence="2">
    <location>
        <begin position="814"/>
        <end position="890"/>
    </location>
</feature>
<accession>A0A1Y2CZ09</accession>
<feature type="region of interest" description="Disordered" evidence="2">
    <location>
        <begin position="1"/>
        <end position="59"/>
    </location>
</feature>
<feature type="compositionally biased region" description="Low complexity" evidence="2">
    <location>
        <begin position="874"/>
        <end position="885"/>
    </location>
</feature>
<evidence type="ECO:0000256" key="2">
    <source>
        <dbReference type="SAM" id="MobiDB-lite"/>
    </source>
</evidence>
<evidence type="ECO:0000313" key="4">
    <source>
        <dbReference type="Proteomes" id="UP000193642"/>
    </source>
</evidence>
<dbReference type="SUPFAM" id="SSF48371">
    <property type="entry name" value="ARM repeat"/>
    <property type="match status" value="1"/>
</dbReference>
<feature type="compositionally biased region" description="Low complexity" evidence="2">
    <location>
        <begin position="10"/>
        <end position="53"/>
    </location>
</feature>
<organism evidence="3 4">
    <name type="scientific">Rhizoclosmatium globosum</name>
    <dbReference type="NCBI Taxonomy" id="329046"/>
    <lineage>
        <taxon>Eukaryota</taxon>
        <taxon>Fungi</taxon>
        <taxon>Fungi incertae sedis</taxon>
        <taxon>Chytridiomycota</taxon>
        <taxon>Chytridiomycota incertae sedis</taxon>
        <taxon>Chytridiomycetes</taxon>
        <taxon>Chytridiales</taxon>
        <taxon>Chytriomycetaceae</taxon>
        <taxon>Rhizoclosmatium</taxon>
    </lineage>
</organism>
<feature type="compositionally biased region" description="Polar residues" evidence="2">
    <location>
        <begin position="998"/>
        <end position="1016"/>
    </location>
</feature>
<keyword evidence="4" id="KW-1185">Reference proteome</keyword>
<feature type="compositionally biased region" description="Low complexity" evidence="2">
    <location>
        <begin position="674"/>
        <end position="694"/>
    </location>
</feature>
<dbReference type="STRING" id="329046.A0A1Y2CZ09"/>
<name>A0A1Y2CZ09_9FUNG</name>
<dbReference type="GO" id="GO:0019888">
    <property type="term" value="F:protein phosphatase regulator activity"/>
    <property type="evidence" value="ECO:0007669"/>
    <property type="project" value="TreeGrafter"/>
</dbReference>
<sequence length="1061" mass="118471">MGKSSKHPSAKSSSNSVNTNNQPDRQSSSSAGSSSSSSANSSGTTLGNSSNASRRSQDEMSEFIDWETELGVSNESIDDDIKGTDEVKVFTRLHKTEEEIQMLSLDEDLDEVKRIMLLIRTGQNVQLPAVLAVLPRLVKDRRKETVTQIIPLLLESLPTRPTDFQIMAASVMYEIIEKGLLPDILVDEIQQCASKLLNSRDEDVSAVWGDVLIVSIKFMSQKAIYDSILPGCHAYSGLSQPVPLRIWSCRMLGAVTSKLKSSEIEALFQKAITLCQDTDYEVRACMCHQLNEFVKYVKLDSIRRSLFHEYVELIMDEEDYVREAALANIVKLAEFIDDSTKSNIIVPIWKKLVTEKPARLLELMARDFGAFLFHTKNVMTEVDIKFFLEFYHFMVFSTEEDLRIWSAYNFPGVLKTVGPDTYESFKLDQALSHLSMDQVIEVKRRIACGFHEVVELLDKQSQYLLRNIFLRLLSDQEVDVYEPLFKNLNTILRGFALDESGRKTAQFDELLFSILRKEREYASNASYKLTWRIHHALLQQFKFFIDYFDSEYIHDQCVPLLFKLLSDNVTVPIKQTIIETLCLYLRKMRRLENRMKIIRNIADLRESANYHTRRLFMWTLKALYSHFSHHFIRETFFDEFLDMARDTVPNIRLTFVSLSALFRKSLLRGYHTIQQQQQQQQHQPNNFGQYLQQSQGGGGGGASGVLSASPKNILPPQQNAVMSNITRLNECLMALCGDQDKDVATAAQDELDRLGIGARRTSKAITLGLDELDDSGGNSIYRVYSMTEFEVMEDREREEYEERLLSIEIEEDSSVMRRRDDDSTIGPGGRNKRISVSKHPSVKAAAAGGIGSSSGHRKSVSSKATPLMPPPKLGTSPSTFTTTPGIMNPRSMGLANRSLTGNHGSLTQLTSTSTGPMAALPPENLKRGKSAGPIGKTKTLGGKASPSSSTIGFNESNYTTTAELGRKKSLNSLTQSKQQTLKAGTTGFVGGQRKDVAPSSSPSTQPRKPIETTNTAGVIGMRSIGGGITSVPAQQATPRSSSGIKALPPIEGTVTPNTRRH</sequence>
<dbReference type="InterPro" id="IPR011989">
    <property type="entry name" value="ARM-like"/>
</dbReference>
<dbReference type="AlphaFoldDB" id="A0A1Y2CZ09"/>
<dbReference type="PROSITE" id="PS50077">
    <property type="entry name" value="HEAT_REPEAT"/>
    <property type="match status" value="1"/>
</dbReference>
<feature type="compositionally biased region" description="Polar residues" evidence="2">
    <location>
        <begin position="971"/>
        <end position="983"/>
    </location>
</feature>
<dbReference type="OrthoDB" id="340346at2759"/>
<proteinExistence type="predicted"/>
<feature type="compositionally biased region" description="Polar residues" evidence="2">
    <location>
        <begin position="1031"/>
        <end position="1043"/>
    </location>
</feature>
<evidence type="ECO:0000256" key="1">
    <source>
        <dbReference type="PROSITE-ProRule" id="PRU00103"/>
    </source>
</evidence>
<dbReference type="GO" id="GO:0008287">
    <property type="term" value="C:protein serine/threonine phosphatase complex"/>
    <property type="evidence" value="ECO:0007669"/>
    <property type="project" value="TreeGrafter"/>
</dbReference>
<dbReference type="GO" id="GO:0005829">
    <property type="term" value="C:cytosol"/>
    <property type="evidence" value="ECO:0007669"/>
    <property type="project" value="TreeGrafter"/>
</dbReference>
<reference evidence="3 4" key="1">
    <citation type="submission" date="2016-07" db="EMBL/GenBank/DDBJ databases">
        <title>Pervasive Adenine N6-methylation of Active Genes in Fungi.</title>
        <authorList>
            <consortium name="DOE Joint Genome Institute"/>
            <person name="Mondo S.J."/>
            <person name="Dannebaum R.O."/>
            <person name="Kuo R.C."/>
            <person name="Labutti K."/>
            <person name="Haridas S."/>
            <person name="Kuo A."/>
            <person name="Salamov A."/>
            <person name="Ahrendt S.R."/>
            <person name="Lipzen A."/>
            <person name="Sullivan W."/>
            <person name="Andreopoulos W.B."/>
            <person name="Clum A."/>
            <person name="Lindquist E."/>
            <person name="Daum C."/>
            <person name="Ramamoorthy G.K."/>
            <person name="Gryganskyi A."/>
            <person name="Culley D."/>
            <person name="Magnuson J.K."/>
            <person name="James T.Y."/>
            <person name="O'Malley M.A."/>
            <person name="Stajich J.E."/>
            <person name="Spatafora J.W."/>
            <person name="Visel A."/>
            <person name="Grigoriev I.V."/>
        </authorList>
    </citation>
    <scope>NUCLEOTIDE SEQUENCE [LARGE SCALE GENOMIC DNA]</scope>
    <source>
        <strain evidence="3 4">JEL800</strain>
    </source>
</reference>
<evidence type="ECO:0000313" key="3">
    <source>
        <dbReference type="EMBL" id="ORY52094.1"/>
    </source>
</evidence>
<dbReference type="EMBL" id="MCGO01000004">
    <property type="protein sequence ID" value="ORY52094.1"/>
    <property type="molecule type" value="Genomic_DNA"/>
</dbReference>
<dbReference type="InterPro" id="IPR016024">
    <property type="entry name" value="ARM-type_fold"/>
</dbReference>
<feature type="region of interest" description="Disordered" evidence="2">
    <location>
        <begin position="971"/>
        <end position="1061"/>
    </location>
</feature>
<feature type="repeat" description="HEAT" evidence="1">
    <location>
        <begin position="306"/>
        <end position="343"/>
    </location>
</feature>
<feature type="region of interest" description="Disordered" evidence="2">
    <location>
        <begin position="673"/>
        <end position="710"/>
    </location>
</feature>
<dbReference type="Gene3D" id="1.25.10.10">
    <property type="entry name" value="Leucine-rich Repeat Variant"/>
    <property type="match status" value="1"/>
</dbReference>
<gene>
    <name evidence="3" type="ORF">BCR33DRAFT_712298</name>
</gene>
<dbReference type="PANTHER" id="PTHR21467">
    <property type="entry name" value="PROTEIN PHOSPHATASE 4 REGULATORY SUBUNIT 4 PPP4R4"/>
    <property type="match status" value="1"/>
</dbReference>
<comment type="caution">
    <text evidence="3">The sequence shown here is derived from an EMBL/GenBank/DDBJ whole genome shotgun (WGS) entry which is preliminary data.</text>
</comment>
<feature type="region of interest" description="Disordered" evidence="2">
    <location>
        <begin position="922"/>
        <end position="955"/>
    </location>
</feature>
<protein>
    <submittedName>
        <fullName evidence="3">ARM repeat-containing protein</fullName>
    </submittedName>
</protein>
<dbReference type="PANTHER" id="PTHR21467:SF0">
    <property type="entry name" value="SERINE_THREONINE-PROTEIN PHOSPHATASE 4 REGULATORY SUBUNIT 4"/>
    <property type="match status" value="1"/>
</dbReference>
<dbReference type="InterPro" id="IPR021133">
    <property type="entry name" value="HEAT_type_2"/>
</dbReference>
<dbReference type="InterPro" id="IPR039918">
    <property type="entry name" value="PPP4R4"/>
</dbReference>